<keyword evidence="2" id="KW-1185">Reference proteome</keyword>
<organism evidence="1 2">
    <name type="scientific">Cohnella lupini</name>
    <dbReference type="NCBI Taxonomy" id="1294267"/>
    <lineage>
        <taxon>Bacteria</taxon>
        <taxon>Bacillati</taxon>
        <taxon>Bacillota</taxon>
        <taxon>Bacilli</taxon>
        <taxon>Bacillales</taxon>
        <taxon>Paenibacillaceae</taxon>
        <taxon>Cohnella</taxon>
    </lineage>
</organism>
<comment type="caution">
    <text evidence="1">The sequence shown here is derived from an EMBL/GenBank/DDBJ whole genome shotgun (WGS) entry which is preliminary data.</text>
</comment>
<dbReference type="Proteomes" id="UP000256869">
    <property type="component" value="Unassembled WGS sequence"/>
</dbReference>
<accession>A0A3D9HNP5</accession>
<dbReference type="OrthoDB" id="2721244at2"/>
<dbReference type="AlphaFoldDB" id="A0A3D9HNP5"/>
<dbReference type="EMBL" id="QRDY01000053">
    <property type="protein sequence ID" value="RED51098.1"/>
    <property type="molecule type" value="Genomic_DNA"/>
</dbReference>
<sequence length="81" mass="9169">MTGYAQYRPIGLKTEYTHVDLEKQLVKAIVKYKGKKIITVTVDLLADSIQKVGGLEEVSHLEVHGINEHDTLIMIKQMAEF</sequence>
<evidence type="ECO:0000313" key="2">
    <source>
        <dbReference type="Proteomes" id="UP000256869"/>
    </source>
</evidence>
<dbReference type="RefSeq" id="WP_115996072.1">
    <property type="nucleotide sequence ID" value="NZ_QRDY01000053.1"/>
</dbReference>
<gene>
    <name evidence="1" type="ORF">DFP95_1533</name>
</gene>
<evidence type="ECO:0000313" key="1">
    <source>
        <dbReference type="EMBL" id="RED51098.1"/>
    </source>
</evidence>
<proteinExistence type="predicted"/>
<name>A0A3D9HNP5_9BACL</name>
<reference evidence="1 2" key="1">
    <citation type="submission" date="2018-07" db="EMBL/GenBank/DDBJ databases">
        <title>Genomic Encyclopedia of Type Strains, Phase III (KMG-III): the genomes of soil and plant-associated and newly described type strains.</title>
        <authorList>
            <person name="Whitman W."/>
        </authorList>
    </citation>
    <scope>NUCLEOTIDE SEQUENCE [LARGE SCALE GENOMIC DNA]</scope>
    <source>
        <strain evidence="1 2">CECT 8236</strain>
    </source>
</reference>
<protein>
    <submittedName>
        <fullName evidence="1">Uncharacterized protein</fullName>
    </submittedName>
</protein>